<organism evidence="2 3">
    <name type="scientific">Orchesella cincta</name>
    <name type="common">Springtail</name>
    <name type="synonym">Podura cincta</name>
    <dbReference type="NCBI Taxonomy" id="48709"/>
    <lineage>
        <taxon>Eukaryota</taxon>
        <taxon>Metazoa</taxon>
        <taxon>Ecdysozoa</taxon>
        <taxon>Arthropoda</taxon>
        <taxon>Hexapoda</taxon>
        <taxon>Collembola</taxon>
        <taxon>Entomobryomorpha</taxon>
        <taxon>Entomobryoidea</taxon>
        <taxon>Orchesellidae</taxon>
        <taxon>Orchesellinae</taxon>
        <taxon>Orchesella</taxon>
    </lineage>
</organism>
<reference evidence="2 3" key="1">
    <citation type="journal article" date="2016" name="Genome Biol. Evol.">
        <title>Gene Family Evolution Reflects Adaptation to Soil Environmental Stressors in the Genome of the Collembolan Orchesella cincta.</title>
        <authorList>
            <person name="Faddeeva-Vakhrusheva A."/>
            <person name="Derks M.F."/>
            <person name="Anvar S.Y."/>
            <person name="Agamennone V."/>
            <person name="Suring W."/>
            <person name="Smit S."/>
            <person name="van Straalen N.M."/>
            <person name="Roelofs D."/>
        </authorList>
    </citation>
    <scope>NUCLEOTIDE SEQUENCE [LARGE SCALE GENOMIC DNA]</scope>
    <source>
        <tissue evidence="2">Mixed pool</tissue>
    </source>
</reference>
<sequence length="326" mass="36878">MMMIHVIRTLCLRTPNQVHNQFPHVQNKKCATALDFLLSFRNVILRMTAAITHKMLTTVEPHKQEDTHSTNSDSVIGCGGSGFRRKPLQLLTGIFGRKNNRKETDTVSEPGEKSFYITDESVNDGWGEAFEDIPEPREALHSPYHARTIDQDMENLRLSRQDNPYLQVLASRECLNESDDGSEYEEKSLMSKNSKCGMKDPLSLAEVHARLVRSPPPVMWTRNRNSEPSFAVLSSFHSTDQECVFQFPPHPGTRLLTDPSPTPTCRSHPSTNAISLNNRMLGHGLDYGLRFRENTLDDVAGKFNLSPQPRRRPEGSKGRPFSDFNS</sequence>
<feature type="non-terminal residue" evidence="2">
    <location>
        <position position="326"/>
    </location>
</feature>
<protein>
    <submittedName>
        <fullName evidence="2">Uncharacterized protein</fullName>
    </submittedName>
</protein>
<dbReference type="EMBL" id="LJIJ01000151">
    <property type="protein sequence ID" value="ODN01455.1"/>
    <property type="molecule type" value="Genomic_DNA"/>
</dbReference>
<gene>
    <name evidence="2" type="ORF">Ocin01_05221</name>
</gene>
<name>A0A1D2N8P0_ORCCI</name>
<proteinExistence type="predicted"/>
<dbReference type="OrthoDB" id="6620223at2759"/>
<evidence type="ECO:0000313" key="3">
    <source>
        <dbReference type="Proteomes" id="UP000094527"/>
    </source>
</evidence>
<evidence type="ECO:0000256" key="1">
    <source>
        <dbReference type="SAM" id="MobiDB-lite"/>
    </source>
</evidence>
<dbReference type="STRING" id="48709.A0A1D2N8P0"/>
<feature type="region of interest" description="Disordered" evidence="1">
    <location>
        <begin position="300"/>
        <end position="326"/>
    </location>
</feature>
<evidence type="ECO:0000313" key="2">
    <source>
        <dbReference type="EMBL" id="ODN01455.1"/>
    </source>
</evidence>
<comment type="caution">
    <text evidence="2">The sequence shown here is derived from an EMBL/GenBank/DDBJ whole genome shotgun (WGS) entry which is preliminary data.</text>
</comment>
<keyword evidence="3" id="KW-1185">Reference proteome</keyword>
<accession>A0A1D2N8P0</accession>
<dbReference type="AlphaFoldDB" id="A0A1D2N8P0"/>
<dbReference type="Proteomes" id="UP000094527">
    <property type="component" value="Unassembled WGS sequence"/>
</dbReference>